<dbReference type="InterPro" id="IPR036425">
    <property type="entry name" value="MoaB/Mog-like_dom_sf"/>
</dbReference>
<keyword evidence="6" id="KW-0479">Metal-binding</keyword>
<dbReference type="Pfam" id="PF03453">
    <property type="entry name" value="MoeA_N"/>
    <property type="match status" value="1"/>
</dbReference>
<dbReference type="SMART" id="SM00852">
    <property type="entry name" value="MoCF_biosynth"/>
    <property type="match status" value="1"/>
</dbReference>
<dbReference type="SUPFAM" id="SSF63867">
    <property type="entry name" value="MoeA C-terminal domain-like"/>
    <property type="match status" value="1"/>
</dbReference>
<dbReference type="UniPathway" id="UPA00344"/>
<dbReference type="Gene3D" id="2.170.190.11">
    <property type="entry name" value="Molybdopterin biosynthesis moea protein, domain 3"/>
    <property type="match status" value="1"/>
</dbReference>
<comment type="pathway">
    <text evidence="2 6">Cofactor biosynthesis; molybdopterin biosynthesis.</text>
</comment>
<dbReference type="AlphaFoldDB" id="H5SML4"/>
<feature type="domain" description="MoaB/Mog" evidence="7">
    <location>
        <begin position="177"/>
        <end position="314"/>
    </location>
</feature>
<dbReference type="PANTHER" id="PTHR10192:SF16">
    <property type="entry name" value="MOLYBDOPTERIN MOLYBDENUMTRANSFERASE"/>
    <property type="match status" value="1"/>
</dbReference>
<dbReference type="InterPro" id="IPR036688">
    <property type="entry name" value="MoeA_C_domain_IV_sf"/>
</dbReference>
<dbReference type="Gene3D" id="3.40.980.10">
    <property type="entry name" value="MoaB/Mog-like domain"/>
    <property type="match status" value="1"/>
</dbReference>
<evidence type="ECO:0000256" key="1">
    <source>
        <dbReference type="ARBA" id="ARBA00002901"/>
    </source>
</evidence>
<evidence type="ECO:0000256" key="2">
    <source>
        <dbReference type="ARBA" id="ARBA00005046"/>
    </source>
</evidence>
<comment type="similarity">
    <text evidence="3 6">Belongs to the MoeA family.</text>
</comment>
<dbReference type="InterPro" id="IPR005111">
    <property type="entry name" value="MoeA_C_domain_IV"/>
</dbReference>
<dbReference type="InterPro" id="IPR036135">
    <property type="entry name" value="MoeA_linker/N_sf"/>
</dbReference>
<dbReference type="EMBL" id="AP011775">
    <property type="protein sequence ID" value="BAL57400.1"/>
    <property type="molecule type" value="Genomic_DNA"/>
</dbReference>
<dbReference type="PANTHER" id="PTHR10192">
    <property type="entry name" value="MOLYBDOPTERIN BIOSYNTHESIS PROTEIN"/>
    <property type="match status" value="1"/>
</dbReference>
<keyword evidence="6" id="KW-0808">Transferase</keyword>
<evidence type="ECO:0000256" key="6">
    <source>
        <dbReference type="RuleBase" id="RU365090"/>
    </source>
</evidence>
<dbReference type="GO" id="GO:0005829">
    <property type="term" value="C:cytosol"/>
    <property type="evidence" value="ECO:0007669"/>
    <property type="project" value="TreeGrafter"/>
</dbReference>
<protein>
    <recommendedName>
        <fullName evidence="6">Molybdopterin molybdenumtransferase</fullName>
        <ecNumber evidence="6">2.10.1.1</ecNumber>
    </recommendedName>
</protein>
<proteinExistence type="inferred from homology"/>
<reference evidence="8" key="2">
    <citation type="journal article" date="2012" name="PLoS ONE">
        <title>A Deeply Branching Thermophilic Bacterium with an Ancient Acetyl-CoA Pathway Dominates a Subsurface Ecosystem.</title>
        <authorList>
            <person name="Takami H."/>
            <person name="Noguchi H."/>
            <person name="Takaki Y."/>
            <person name="Uchiyama I."/>
            <person name="Toyoda A."/>
            <person name="Nishi S."/>
            <person name="Chee G.-J."/>
            <person name="Arai W."/>
            <person name="Nunoura T."/>
            <person name="Itoh T."/>
            <person name="Hattori M."/>
            <person name="Takai K."/>
        </authorList>
    </citation>
    <scope>NUCLEOTIDE SEQUENCE</scope>
</reference>
<dbReference type="InterPro" id="IPR001453">
    <property type="entry name" value="MoaB/Mog_dom"/>
</dbReference>
<dbReference type="GO" id="GO:0006777">
    <property type="term" value="P:Mo-molybdopterin cofactor biosynthetic process"/>
    <property type="evidence" value="ECO:0007669"/>
    <property type="project" value="UniProtKB-UniRule"/>
</dbReference>
<keyword evidence="4 6" id="KW-0501">Molybdenum cofactor biosynthesis</keyword>
<dbReference type="GO" id="GO:0046872">
    <property type="term" value="F:metal ion binding"/>
    <property type="evidence" value="ECO:0007669"/>
    <property type="project" value="UniProtKB-UniRule"/>
</dbReference>
<dbReference type="Pfam" id="PF03454">
    <property type="entry name" value="MoeA_C"/>
    <property type="match status" value="1"/>
</dbReference>
<gene>
    <name evidence="8" type="ORF">HGMM_F50D11C09</name>
</gene>
<dbReference type="InterPro" id="IPR005110">
    <property type="entry name" value="MoeA_linker/N"/>
</dbReference>
<organism evidence="8">
    <name type="scientific">uncultured Acetothermia bacterium</name>
    <dbReference type="NCBI Taxonomy" id="236499"/>
    <lineage>
        <taxon>Bacteria</taxon>
        <taxon>Candidatus Bipolaricaulota</taxon>
        <taxon>environmental samples</taxon>
    </lineage>
</organism>
<dbReference type="Gene3D" id="2.40.340.10">
    <property type="entry name" value="MoeA, C-terminal, domain IV"/>
    <property type="match status" value="1"/>
</dbReference>
<evidence type="ECO:0000259" key="7">
    <source>
        <dbReference type="SMART" id="SM00852"/>
    </source>
</evidence>
<comment type="catalytic activity">
    <reaction evidence="5">
        <text>adenylyl-molybdopterin + molybdate = Mo-molybdopterin + AMP + H(+)</text>
        <dbReference type="Rhea" id="RHEA:35047"/>
        <dbReference type="ChEBI" id="CHEBI:15378"/>
        <dbReference type="ChEBI" id="CHEBI:36264"/>
        <dbReference type="ChEBI" id="CHEBI:62727"/>
        <dbReference type="ChEBI" id="CHEBI:71302"/>
        <dbReference type="ChEBI" id="CHEBI:456215"/>
        <dbReference type="EC" id="2.10.1.1"/>
    </reaction>
</comment>
<dbReference type="EC" id="2.10.1.1" evidence="6"/>
<dbReference type="CDD" id="cd00887">
    <property type="entry name" value="MoeA"/>
    <property type="match status" value="1"/>
</dbReference>
<keyword evidence="6" id="KW-0500">Molybdenum</keyword>
<evidence type="ECO:0000256" key="4">
    <source>
        <dbReference type="ARBA" id="ARBA00023150"/>
    </source>
</evidence>
<dbReference type="SUPFAM" id="SSF53218">
    <property type="entry name" value="Molybdenum cofactor biosynthesis proteins"/>
    <property type="match status" value="1"/>
</dbReference>
<evidence type="ECO:0000256" key="5">
    <source>
        <dbReference type="ARBA" id="ARBA00047317"/>
    </source>
</evidence>
<keyword evidence="6" id="KW-0460">Magnesium</keyword>
<dbReference type="Pfam" id="PF00994">
    <property type="entry name" value="MoCF_biosynth"/>
    <property type="match status" value="1"/>
</dbReference>
<reference evidence="8" key="1">
    <citation type="journal article" date="2005" name="Environ. Microbiol.">
        <title>Genetic and functional properties of uncultivated thermophilic crenarchaeotes from a subsurface gold mine as revealed by analysis of genome fragments.</title>
        <authorList>
            <person name="Nunoura T."/>
            <person name="Hirayama H."/>
            <person name="Takami H."/>
            <person name="Oida H."/>
            <person name="Nishi S."/>
            <person name="Shimamura S."/>
            <person name="Suzuki Y."/>
            <person name="Inagaki F."/>
            <person name="Takai K."/>
            <person name="Nealson K.H."/>
            <person name="Horikoshi K."/>
        </authorList>
    </citation>
    <scope>NUCLEOTIDE SEQUENCE</scope>
</reference>
<dbReference type="GO" id="GO:0061599">
    <property type="term" value="F:molybdopterin molybdotransferase activity"/>
    <property type="evidence" value="ECO:0007669"/>
    <property type="project" value="UniProtKB-UniRule"/>
</dbReference>
<comment type="function">
    <text evidence="1 6">Catalyzes the insertion of molybdate into adenylated molybdopterin with the concomitant release of AMP.</text>
</comment>
<name>H5SML4_9BACT</name>
<evidence type="ECO:0000313" key="8">
    <source>
        <dbReference type="EMBL" id="BAL57400.1"/>
    </source>
</evidence>
<accession>H5SML4</accession>
<sequence length="402" mass="44309">MKRARAHLQAVPLEEARRIFFARLTEFFHADEEEIKTSEALGRVTSRAVSAGRDLPHYASAAMDGIAVNAERTRSASPENPLKLRRNQDFEYVDTGDPVPERFDAVVKIEDVREVGADTVEITKPVTAGTHIRAVGEDFACGAQVVPVNFQLTPEAIAALLGTGNLTVWVKRRPRAIFIPTGSELIPPEAKPSVGQIVETNSQLVWGYLEQWGARVTVHPIVPNDPRRIRQALGESLARHDLILLGAGTSKGRRDCVPEIVRELGEVLVHGVAYHPGHPVLLGVMEKKPVIGLPGYPVATWLALHLFAKSLLERYYFGREREFLKVHARLVKPIRSARGYREFVRAKVERAEDGSLVVYPLQGGASKLSTLVGADGWIEVPEGVDQYEQGALVETTLVRGVL</sequence>
<dbReference type="InterPro" id="IPR038987">
    <property type="entry name" value="MoeA-like"/>
</dbReference>
<comment type="cofactor">
    <cofactor evidence="6">
        <name>Mg(2+)</name>
        <dbReference type="ChEBI" id="CHEBI:18420"/>
    </cofactor>
</comment>
<evidence type="ECO:0000256" key="3">
    <source>
        <dbReference type="ARBA" id="ARBA00010763"/>
    </source>
</evidence>
<dbReference type="SUPFAM" id="SSF63882">
    <property type="entry name" value="MoeA N-terminal region -like"/>
    <property type="match status" value="1"/>
</dbReference>
<dbReference type="Gene3D" id="3.90.105.10">
    <property type="entry name" value="Molybdopterin biosynthesis moea protein, domain 2"/>
    <property type="match status" value="1"/>
</dbReference>